<dbReference type="Pfam" id="PF08281">
    <property type="entry name" value="Sigma70_r4_2"/>
    <property type="match status" value="1"/>
</dbReference>
<dbReference type="NCBIfam" id="TIGR02937">
    <property type="entry name" value="sigma70-ECF"/>
    <property type="match status" value="1"/>
</dbReference>
<dbReference type="Proteomes" id="UP001500713">
    <property type="component" value="Unassembled WGS sequence"/>
</dbReference>
<dbReference type="InterPro" id="IPR007627">
    <property type="entry name" value="RNA_pol_sigma70_r2"/>
</dbReference>
<sequence>MRSIRARDSEALRNVADLYAEIPFRIGCRMLADPVEAEDIAQETLLRLWNHADRWVEGGPGIAAWLSRVGTNLCIDRLRKARRQSSDEAPDRADETPLADAAIESDEVKQAVIECIGDLPERQRASIILTYYEQLSNQLAADSLDMNIKAFESLLYRARGILKDCVEGKGVVKDDAGRMCL</sequence>
<feature type="domain" description="RNA polymerase sigma factor 70 region 4 type 2" evidence="7">
    <location>
        <begin position="110"/>
        <end position="159"/>
    </location>
</feature>
<accession>A0ABP3KNI8</accession>
<evidence type="ECO:0000313" key="8">
    <source>
        <dbReference type="EMBL" id="GAA0483731.1"/>
    </source>
</evidence>
<keyword evidence="2" id="KW-0805">Transcription regulation</keyword>
<keyword evidence="3" id="KW-0731">Sigma factor</keyword>
<evidence type="ECO:0000256" key="4">
    <source>
        <dbReference type="ARBA" id="ARBA00023125"/>
    </source>
</evidence>
<dbReference type="InterPro" id="IPR039425">
    <property type="entry name" value="RNA_pol_sigma-70-like"/>
</dbReference>
<keyword evidence="4" id="KW-0238">DNA-binding</keyword>
<dbReference type="SUPFAM" id="SSF88659">
    <property type="entry name" value="Sigma3 and sigma4 domains of RNA polymerase sigma factors"/>
    <property type="match status" value="1"/>
</dbReference>
<keyword evidence="5" id="KW-0804">Transcription</keyword>
<name>A0ABP3KNI8_9SPHN</name>
<dbReference type="SUPFAM" id="SSF88946">
    <property type="entry name" value="Sigma2 domain of RNA polymerase sigma factors"/>
    <property type="match status" value="1"/>
</dbReference>
<dbReference type="InterPro" id="IPR013324">
    <property type="entry name" value="RNA_pol_sigma_r3/r4-like"/>
</dbReference>
<dbReference type="Gene3D" id="1.10.1740.10">
    <property type="match status" value="1"/>
</dbReference>
<evidence type="ECO:0000256" key="3">
    <source>
        <dbReference type="ARBA" id="ARBA00023082"/>
    </source>
</evidence>
<evidence type="ECO:0000259" key="6">
    <source>
        <dbReference type="Pfam" id="PF04542"/>
    </source>
</evidence>
<dbReference type="InterPro" id="IPR013325">
    <property type="entry name" value="RNA_pol_sigma_r2"/>
</dbReference>
<dbReference type="Gene3D" id="1.10.10.10">
    <property type="entry name" value="Winged helix-like DNA-binding domain superfamily/Winged helix DNA-binding domain"/>
    <property type="match status" value="1"/>
</dbReference>
<dbReference type="CDD" id="cd06171">
    <property type="entry name" value="Sigma70_r4"/>
    <property type="match status" value="1"/>
</dbReference>
<reference evidence="9" key="1">
    <citation type="journal article" date="2019" name="Int. J. Syst. Evol. Microbiol.">
        <title>The Global Catalogue of Microorganisms (GCM) 10K type strain sequencing project: providing services to taxonomists for standard genome sequencing and annotation.</title>
        <authorList>
            <consortium name="The Broad Institute Genomics Platform"/>
            <consortium name="The Broad Institute Genome Sequencing Center for Infectious Disease"/>
            <person name="Wu L."/>
            <person name="Ma J."/>
        </authorList>
    </citation>
    <scope>NUCLEOTIDE SEQUENCE [LARGE SCALE GENOMIC DNA]</scope>
    <source>
        <strain evidence="9">JCM 14162</strain>
    </source>
</reference>
<evidence type="ECO:0000256" key="2">
    <source>
        <dbReference type="ARBA" id="ARBA00023015"/>
    </source>
</evidence>
<dbReference type="Pfam" id="PF04542">
    <property type="entry name" value="Sigma70_r2"/>
    <property type="match status" value="1"/>
</dbReference>
<keyword evidence="9" id="KW-1185">Reference proteome</keyword>
<evidence type="ECO:0000256" key="5">
    <source>
        <dbReference type="ARBA" id="ARBA00023163"/>
    </source>
</evidence>
<evidence type="ECO:0000313" key="9">
    <source>
        <dbReference type="Proteomes" id="UP001500713"/>
    </source>
</evidence>
<proteinExistence type="inferred from homology"/>
<comment type="similarity">
    <text evidence="1">Belongs to the sigma-70 factor family. ECF subfamily.</text>
</comment>
<protein>
    <submittedName>
        <fullName evidence="8">RNA polymerase sigma factor</fullName>
    </submittedName>
</protein>
<evidence type="ECO:0000256" key="1">
    <source>
        <dbReference type="ARBA" id="ARBA00010641"/>
    </source>
</evidence>
<evidence type="ECO:0000259" key="7">
    <source>
        <dbReference type="Pfam" id="PF08281"/>
    </source>
</evidence>
<comment type="caution">
    <text evidence="8">The sequence shown here is derived from an EMBL/GenBank/DDBJ whole genome shotgun (WGS) entry which is preliminary data.</text>
</comment>
<organism evidence="8 9">
    <name type="scientific">Parasphingorhabdus litoris</name>
    <dbReference type="NCBI Taxonomy" id="394733"/>
    <lineage>
        <taxon>Bacteria</taxon>
        <taxon>Pseudomonadati</taxon>
        <taxon>Pseudomonadota</taxon>
        <taxon>Alphaproteobacteria</taxon>
        <taxon>Sphingomonadales</taxon>
        <taxon>Sphingomonadaceae</taxon>
        <taxon>Parasphingorhabdus</taxon>
    </lineage>
</organism>
<feature type="domain" description="RNA polymerase sigma-70 region 2" evidence="6">
    <location>
        <begin position="25"/>
        <end position="83"/>
    </location>
</feature>
<dbReference type="InterPro" id="IPR013249">
    <property type="entry name" value="RNA_pol_sigma70_r4_t2"/>
</dbReference>
<gene>
    <name evidence="8" type="ORF">GCM10009096_27780</name>
</gene>
<dbReference type="PANTHER" id="PTHR43133">
    <property type="entry name" value="RNA POLYMERASE ECF-TYPE SIGMA FACTO"/>
    <property type="match status" value="1"/>
</dbReference>
<dbReference type="InterPro" id="IPR014284">
    <property type="entry name" value="RNA_pol_sigma-70_dom"/>
</dbReference>
<dbReference type="PANTHER" id="PTHR43133:SF8">
    <property type="entry name" value="RNA POLYMERASE SIGMA FACTOR HI_1459-RELATED"/>
    <property type="match status" value="1"/>
</dbReference>
<dbReference type="EMBL" id="BAAAEM010000003">
    <property type="protein sequence ID" value="GAA0483731.1"/>
    <property type="molecule type" value="Genomic_DNA"/>
</dbReference>
<dbReference type="InterPro" id="IPR036388">
    <property type="entry name" value="WH-like_DNA-bd_sf"/>
</dbReference>